<gene>
    <name evidence="1" type="ORF">HMPREF9145_1994</name>
</gene>
<protein>
    <submittedName>
        <fullName evidence="1">Uncharacterized protein</fullName>
    </submittedName>
</protein>
<dbReference type="Proteomes" id="UP000017023">
    <property type="component" value="Unassembled WGS sequence"/>
</dbReference>
<accession>U2MNR8</accession>
<organism evidence="1 2">
    <name type="scientific">Segatella salivae F0493</name>
    <dbReference type="NCBI Taxonomy" id="1395125"/>
    <lineage>
        <taxon>Bacteria</taxon>
        <taxon>Pseudomonadati</taxon>
        <taxon>Bacteroidota</taxon>
        <taxon>Bacteroidia</taxon>
        <taxon>Bacteroidales</taxon>
        <taxon>Prevotellaceae</taxon>
        <taxon>Segatella</taxon>
    </lineage>
</organism>
<reference evidence="1 2" key="1">
    <citation type="submission" date="2013-08" db="EMBL/GenBank/DDBJ databases">
        <authorList>
            <person name="Durkin A.S."/>
            <person name="Haft D.R."/>
            <person name="McCorrison J."/>
            <person name="Torralba M."/>
            <person name="Gillis M."/>
            <person name="Haft D.H."/>
            <person name="Methe B."/>
            <person name="Sutton G."/>
            <person name="Nelson K.E."/>
        </authorList>
    </citation>
    <scope>NUCLEOTIDE SEQUENCE [LARGE SCALE GENOMIC DNA]</scope>
    <source>
        <strain evidence="1 2">F0493</strain>
    </source>
</reference>
<dbReference type="EMBL" id="AWGW01000017">
    <property type="protein sequence ID" value="ERK00914.1"/>
    <property type="molecule type" value="Genomic_DNA"/>
</dbReference>
<dbReference type="AlphaFoldDB" id="U2MNR8"/>
<sequence length="55" mass="6679">MKFLTKRKTILPHFFIPSSLLYLMPQCFRLRNKQHENIIERQGEYAVGIVVFRRN</sequence>
<name>U2MNR8_9BACT</name>
<comment type="caution">
    <text evidence="1">The sequence shown here is derived from an EMBL/GenBank/DDBJ whole genome shotgun (WGS) entry which is preliminary data.</text>
</comment>
<evidence type="ECO:0000313" key="1">
    <source>
        <dbReference type="EMBL" id="ERK00914.1"/>
    </source>
</evidence>
<proteinExistence type="predicted"/>
<evidence type="ECO:0000313" key="2">
    <source>
        <dbReference type="Proteomes" id="UP000017023"/>
    </source>
</evidence>